<evidence type="ECO:0000313" key="3">
    <source>
        <dbReference type="Proteomes" id="UP000320239"/>
    </source>
</evidence>
<gene>
    <name evidence="2" type="ORF">FHX34_103929</name>
</gene>
<reference evidence="2 3" key="1">
    <citation type="submission" date="2019-06" db="EMBL/GenBank/DDBJ databases">
        <title>Sequencing the genomes of 1000 actinobacteria strains.</title>
        <authorList>
            <person name="Klenk H.-P."/>
        </authorList>
    </citation>
    <scope>NUCLEOTIDE SEQUENCE [LARGE SCALE GENOMIC DNA]</scope>
    <source>
        <strain evidence="2 3">DSM 43866</strain>
    </source>
</reference>
<evidence type="ECO:0000313" key="2">
    <source>
        <dbReference type="EMBL" id="TWG21391.1"/>
    </source>
</evidence>
<comment type="caution">
    <text evidence="2">The sequence shown here is derived from an EMBL/GenBank/DDBJ whole genome shotgun (WGS) entry which is preliminary data.</text>
</comment>
<organism evidence="2 3">
    <name type="scientific">Actinoplanes teichomyceticus</name>
    <dbReference type="NCBI Taxonomy" id="1867"/>
    <lineage>
        <taxon>Bacteria</taxon>
        <taxon>Bacillati</taxon>
        <taxon>Actinomycetota</taxon>
        <taxon>Actinomycetes</taxon>
        <taxon>Micromonosporales</taxon>
        <taxon>Micromonosporaceae</taxon>
        <taxon>Actinoplanes</taxon>
    </lineage>
</organism>
<protein>
    <submittedName>
        <fullName evidence="2">Uncharacterized protein</fullName>
    </submittedName>
</protein>
<sequence>MERAGYRYASPKAAADDPRWEDASTATEEERAVALADVRCQNETRYLTTLIDVTAEHQRELISRHATELGRLKSFENTRARNVAEALSTEPTALSPSGGGERDSSP</sequence>
<accession>A0A561WC04</accession>
<keyword evidence="3" id="KW-1185">Reference proteome</keyword>
<dbReference type="AlphaFoldDB" id="A0A561WC04"/>
<evidence type="ECO:0000256" key="1">
    <source>
        <dbReference type="SAM" id="MobiDB-lite"/>
    </source>
</evidence>
<dbReference type="EMBL" id="VIWY01000003">
    <property type="protein sequence ID" value="TWG21391.1"/>
    <property type="molecule type" value="Genomic_DNA"/>
</dbReference>
<proteinExistence type="predicted"/>
<feature type="region of interest" description="Disordered" evidence="1">
    <location>
        <begin position="83"/>
        <end position="106"/>
    </location>
</feature>
<dbReference type="Proteomes" id="UP000320239">
    <property type="component" value="Unassembled WGS sequence"/>
</dbReference>
<feature type="compositionally biased region" description="Basic and acidic residues" evidence="1">
    <location>
        <begin position="14"/>
        <end position="26"/>
    </location>
</feature>
<feature type="region of interest" description="Disordered" evidence="1">
    <location>
        <begin position="1"/>
        <end position="26"/>
    </location>
</feature>
<name>A0A561WC04_ACTTI</name>